<feature type="transmembrane region" description="Helical" evidence="2">
    <location>
        <begin position="97"/>
        <end position="118"/>
    </location>
</feature>
<evidence type="ECO:0000256" key="1">
    <source>
        <dbReference type="SAM" id="MobiDB-lite"/>
    </source>
</evidence>
<accession>A0A4S8LM87</accession>
<proteinExistence type="predicted"/>
<feature type="region of interest" description="Disordered" evidence="1">
    <location>
        <begin position="1"/>
        <end position="44"/>
    </location>
</feature>
<dbReference type="Proteomes" id="UP000297245">
    <property type="component" value="Unassembled WGS sequence"/>
</dbReference>
<dbReference type="AlphaFoldDB" id="A0A4S8LM87"/>
<evidence type="ECO:0000313" key="3">
    <source>
        <dbReference type="EMBL" id="THU90334.1"/>
    </source>
</evidence>
<evidence type="ECO:0000313" key="4">
    <source>
        <dbReference type="Proteomes" id="UP000297245"/>
    </source>
</evidence>
<keyword evidence="2" id="KW-0472">Membrane</keyword>
<gene>
    <name evidence="3" type="ORF">K435DRAFT_272341</name>
</gene>
<feature type="transmembrane region" description="Helical" evidence="2">
    <location>
        <begin position="49"/>
        <end position="69"/>
    </location>
</feature>
<name>A0A4S8LM87_DENBC</name>
<reference evidence="3 4" key="1">
    <citation type="journal article" date="2019" name="Nat. Ecol. Evol.">
        <title>Megaphylogeny resolves global patterns of mushroom evolution.</title>
        <authorList>
            <person name="Varga T."/>
            <person name="Krizsan K."/>
            <person name="Foldi C."/>
            <person name="Dima B."/>
            <person name="Sanchez-Garcia M."/>
            <person name="Sanchez-Ramirez S."/>
            <person name="Szollosi G.J."/>
            <person name="Szarkandi J.G."/>
            <person name="Papp V."/>
            <person name="Albert L."/>
            <person name="Andreopoulos W."/>
            <person name="Angelini C."/>
            <person name="Antonin V."/>
            <person name="Barry K.W."/>
            <person name="Bougher N.L."/>
            <person name="Buchanan P."/>
            <person name="Buyck B."/>
            <person name="Bense V."/>
            <person name="Catcheside P."/>
            <person name="Chovatia M."/>
            <person name="Cooper J."/>
            <person name="Damon W."/>
            <person name="Desjardin D."/>
            <person name="Finy P."/>
            <person name="Geml J."/>
            <person name="Haridas S."/>
            <person name="Hughes K."/>
            <person name="Justo A."/>
            <person name="Karasinski D."/>
            <person name="Kautmanova I."/>
            <person name="Kiss B."/>
            <person name="Kocsube S."/>
            <person name="Kotiranta H."/>
            <person name="LaButti K.M."/>
            <person name="Lechner B.E."/>
            <person name="Liimatainen K."/>
            <person name="Lipzen A."/>
            <person name="Lukacs Z."/>
            <person name="Mihaltcheva S."/>
            <person name="Morgado L.N."/>
            <person name="Niskanen T."/>
            <person name="Noordeloos M.E."/>
            <person name="Ohm R.A."/>
            <person name="Ortiz-Santana B."/>
            <person name="Ovrebo C."/>
            <person name="Racz N."/>
            <person name="Riley R."/>
            <person name="Savchenko A."/>
            <person name="Shiryaev A."/>
            <person name="Soop K."/>
            <person name="Spirin V."/>
            <person name="Szebenyi C."/>
            <person name="Tomsovsky M."/>
            <person name="Tulloss R.E."/>
            <person name="Uehling J."/>
            <person name="Grigoriev I.V."/>
            <person name="Vagvolgyi C."/>
            <person name="Papp T."/>
            <person name="Martin F.M."/>
            <person name="Miettinen O."/>
            <person name="Hibbett D.S."/>
            <person name="Nagy L.G."/>
        </authorList>
    </citation>
    <scope>NUCLEOTIDE SEQUENCE [LARGE SCALE GENOMIC DNA]</scope>
    <source>
        <strain evidence="3 4">CBS 962.96</strain>
    </source>
</reference>
<evidence type="ECO:0000256" key="2">
    <source>
        <dbReference type="SAM" id="Phobius"/>
    </source>
</evidence>
<feature type="compositionally biased region" description="Basic and acidic residues" evidence="1">
    <location>
        <begin position="30"/>
        <end position="39"/>
    </location>
</feature>
<protein>
    <submittedName>
        <fullName evidence="3">Uncharacterized protein</fullName>
    </submittedName>
</protein>
<keyword evidence="4" id="KW-1185">Reference proteome</keyword>
<keyword evidence="2" id="KW-1133">Transmembrane helix</keyword>
<organism evidence="3 4">
    <name type="scientific">Dendrothele bispora (strain CBS 962.96)</name>
    <dbReference type="NCBI Taxonomy" id="1314807"/>
    <lineage>
        <taxon>Eukaryota</taxon>
        <taxon>Fungi</taxon>
        <taxon>Dikarya</taxon>
        <taxon>Basidiomycota</taxon>
        <taxon>Agaricomycotina</taxon>
        <taxon>Agaricomycetes</taxon>
        <taxon>Agaricomycetidae</taxon>
        <taxon>Agaricales</taxon>
        <taxon>Agaricales incertae sedis</taxon>
        <taxon>Dendrothele</taxon>
    </lineage>
</organism>
<sequence length="170" mass="18616">MRAEEGAKTGEGREDTAPTRDDSTQGMGRMDSKAREGSKERKKNAKKTVVLLCSAGFPSFASVSASAPIPQAQPSLAKQSTRSRVLVSEQNPSSEHIMFHTVVLFSSHSLLFPFLPFLRHVPKYTSYALPPSLTSLIPDCIEYTLEAKPIPPAVDGTLGRRSLKCTQNRR</sequence>
<keyword evidence="2" id="KW-0812">Transmembrane</keyword>
<feature type="compositionally biased region" description="Basic and acidic residues" evidence="1">
    <location>
        <begin position="1"/>
        <end position="23"/>
    </location>
</feature>
<dbReference type="EMBL" id="ML179337">
    <property type="protein sequence ID" value="THU90334.1"/>
    <property type="molecule type" value="Genomic_DNA"/>
</dbReference>